<evidence type="ECO:0000313" key="2">
    <source>
        <dbReference type="EMBL" id="CAL1367457.1"/>
    </source>
</evidence>
<keyword evidence="3" id="KW-1185">Reference proteome</keyword>
<accession>A0AAV2D4W7</accession>
<reference evidence="2 3" key="1">
    <citation type="submission" date="2024-04" db="EMBL/GenBank/DDBJ databases">
        <authorList>
            <person name="Fracassetti M."/>
        </authorList>
    </citation>
    <scope>NUCLEOTIDE SEQUENCE [LARGE SCALE GENOMIC DNA]</scope>
</reference>
<evidence type="ECO:0000313" key="3">
    <source>
        <dbReference type="Proteomes" id="UP001497516"/>
    </source>
</evidence>
<dbReference type="EMBL" id="OZ034815">
    <property type="protein sequence ID" value="CAL1367457.1"/>
    <property type="molecule type" value="Genomic_DNA"/>
</dbReference>
<sequence length="125" mass="14277">MLARSLLERFMEKKRCGQASSGAIPPRILLMPSRCANFQSPRAMLQVKKRWEKDSGSLEKIGHIVLGTRVLVNNTIYRDKNPRTTLQKKNFSLGGTIMLQRSFQNRVSKGRTTGGCRRLNSEDRR</sequence>
<name>A0AAV2D4W7_9ROSI</name>
<protein>
    <submittedName>
        <fullName evidence="2">Uncharacterized protein</fullName>
    </submittedName>
</protein>
<evidence type="ECO:0000256" key="1">
    <source>
        <dbReference type="SAM" id="MobiDB-lite"/>
    </source>
</evidence>
<organism evidence="2 3">
    <name type="scientific">Linum trigynum</name>
    <dbReference type="NCBI Taxonomy" id="586398"/>
    <lineage>
        <taxon>Eukaryota</taxon>
        <taxon>Viridiplantae</taxon>
        <taxon>Streptophyta</taxon>
        <taxon>Embryophyta</taxon>
        <taxon>Tracheophyta</taxon>
        <taxon>Spermatophyta</taxon>
        <taxon>Magnoliopsida</taxon>
        <taxon>eudicotyledons</taxon>
        <taxon>Gunneridae</taxon>
        <taxon>Pentapetalae</taxon>
        <taxon>rosids</taxon>
        <taxon>fabids</taxon>
        <taxon>Malpighiales</taxon>
        <taxon>Linaceae</taxon>
        <taxon>Linum</taxon>
    </lineage>
</organism>
<dbReference type="Proteomes" id="UP001497516">
    <property type="component" value="Chromosome 2"/>
</dbReference>
<feature type="region of interest" description="Disordered" evidence="1">
    <location>
        <begin position="105"/>
        <end position="125"/>
    </location>
</feature>
<proteinExistence type="predicted"/>
<dbReference type="AlphaFoldDB" id="A0AAV2D4W7"/>
<gene>
    <name evidence="2" type="ORF">LTRI10_LOCUS11116</name>
</gene>